<feature type="transmembrane region" description="Helical" evidence="12">
    <location>
        <begin position="30"/>
        <end position="49"/>
    </location>
</feature>
<dbReference type="PANTHER" id="PTHR32309">
    <property type="entry name" value="TYROSINE-PROTEIN KINASE"/>
    <property type="match status" value="1"/>
</dbReference>
<dbReference type="InterPro" id="IPR050445">
    <property type="entry name" value="Bact_polysacc_biosynth/exp"/>
</dbReference>
<keyword evidence="15" id="KW-1185">Reference proteome</keyword>
<keyword evidence="4" id="KW-0997">Cell inner membrane</keyword>
<evidence type="ECO:0000256" key="10">
    <source>
        <dbReference type="ARBA" id="ARBA00039982"/>
    </source>
</evidence>
<dbReference type="PANTHER" id="PTHR32309:SF29">
    <property type="entry name" value="CHAIN LENGTH DETERMINANT PROTEIN"/>
    <property type="match status" value="1"/>
</dbReference>
<sequence length="335" mass="36726">MSARHAQPHSGPSNEPDLLHLLLALWQGRITILICATLAAVLAAGYLWFDKPRWTASALITLPGDADMAGYTSLTNILTPVIASKVVNNAMDEKKPVSNGDIKEMNFSRAMAMLDAQGPGIVGFKAEAQDKEMPWPVKISVSADDAQSAARELDSVLMATDMQLRQAVKEELNYLIDTRITQLNTFISAQETVAEEKKADRLNNLKQALLVAREANVAQLSVQQVSTLNNDALFVLGSDALSAMIDNERSRPLQLSDSYYQLRQELLELKTFRQQPFQYSAFSYIVKPTVPLQPDDRRSALLIVLALLAGVITGAAITIARKGLQHALSQQTQLA</sequence>
<feature type="transmembrane region" description="Helical" evidence="12">
    <location>
        <begin position="300"/>
        <end position="320"/>
    </location>
</feature>
<feature type="domain" description="Polysaccharide chain length determinant N-terminal" evidence="13">
    <location>
        <begin position="15"/>
        <end position="76"/>
    </location>
</feature>
<evidence type="ECO:0000256" key="4">
    <source>
        <dbReference type="ARBA" id="ARBA00022519"/>
    </source>
</evidence>
<organism evidence="14 15">
    <name type="scientific">Siccibacter colletis</name>
    <dbReference type="NCBI Taxonomy" id="1505757"/>
    <lineage>
        <taxon>Bacteria</taxon>
        <taxon>Pseudomonadati</taxon>
        <taxon>Pseudomonadota</taxon>
        <taxon>Gammaproteobacteria</taxon>
        <taxon>Enterobacterales</taxon>
        <taxon>Enterobacteriaceae</taxon>
        <taxon>Siccibacter</taxon>
    </lineage>
</organism>
<name>A0ABY6JA58_9ENTR</name>
<dbReference type="InterPro" id="IPR003856">
    <property type="entry name" value="LPS_length_determ_N"/>
</dbReference>
<evidence type="ECO:0000256" key="8">
    <source>
        <dbReference type="ARBA" id="ARBA00023136"/>
    </source>
</evidence>
<dbReference type="SUPFAM" id="SSF160355">
    <property type="entry name" value="Bacterial polysaccharide co-polymerase-like"/>
    <property type="match status" value="1"/>
</dbReference>
<evidence type="ECO:0000259" key="13">
    <source>
        <dbReference type="Pfam" id="PF02706"/>
    </source>
</evidence>
<evidence type="ECO:0000256" key="7">
    <source>
        <dbReference type="ARBA" id="ARBA00022989"/>
    </source>
</evidence>
<proteinExistence type="inferred from homology"/>
<protein>
    <recommendedName>
        <fullName evidence="10">Chain length determinant protein</fullName>
    </recommendedName>
    <alternativeName>
        <fullName evidence="11">Polysaccharide antigen chain regulator</fullName>
    </alternativeName>
</protein>
<evidence type="ECO:0000256" key="12">
    <source>
        <dbReference type="SAM" id="Phobius"/>
    </source>
</evidence>
<reference evidence="14 15" key="1">
    <citation type="submission" date="2021-05" db="EMBL/GenBank/DDBJ databases">
        <title>Isolation, identification, and the growth promoting effects of Pantoea dispersa strain YSD J2 from the aboveground leaves of Cyperus esculentus L.Var. Sativus.</title>
        <authorList>
            <person name="Wang S."/>
            <person name="Tang X.M."/>
            <person name="Huang Y.N."/>
        </authorList>
    </citation>
    <scope>NUCLEOTIDE SEQUENCE [LARGE SCALE GENOMIC DNA]</scope>
    <source>
        <strain evidence="15">YSD YN2</strain>
    </source>
</reference>
<evidence type="ECO:0000256" key="6">
    <source>
        <dbReference type="ARBA" id="ARBA00022985"/>
    </source>
</evidence>
<dbReference type="Pfam" id="PF02706">
    <property type="entry name" value="Wzz"/>
    <property type="match status" value="1"/>
</dbReference>
<evidence type="ECO:0000256" key="9">
    <source>
        <dbReference type="ARBA" id="ARBA00038118"/>
    </source>
</evidence>
<keyword evidence="5 12" id="KW-0812">Transmembrane</keyword>
<keyword evidence="6" id="KW-0448">Lipopolysaccharide biosynthesis</keyword>
<dbReference type="EMBL" id="CP074352">
    <property type="protein sequence ID" value="UYU30718.1"/>
    <property type="molecule type" value="Genomic_DNA"/>
</dbReference>
<dbReference type="Gene3D" id="3.30.1890.10">
    <property type="entry name" value="FepE-like"/>
    <property type="match status" value="1"/>
</dbReference>
<keyword evidence="7 12" id="KW-1133">Transmembrane helix</keyword>
<dbReference type="RefSeq" id="WP_264384396.1">
    <property type="nucleotide sequence ID" value="NZ_CP074352.1"/>
</dbReference>
<comment type="pathway">
    <text evidence="2">Bacterial outer membrane biogenesis; lipopolysaccharide biosynthesis.</text>
</comment>
<keyword evidence="3" id="KW-1003">Cell membrane</keyword>
<evidence type="ECO:0000256" key="1">
    <source>
        <dbReference type="ARBA" id="ARBA00004429"/>
    </source>
</evidence>
<evidence type="ECO:0000256" key="2">
    <source>
        <dbReference type="ARBA" id="ARBA00004756"/>
    </source>
</evidence>
<keyword evidence="8 12" id="KW-0472">Membrane</keyword>
<gene>
    <name evidence="14" type="ORF">KFZ77_12660</name>
</gene>
<evidence type="ECO:0000313" key="15">
    <source>
        <dbReference type="Proteomes" id="UP001156318"/>
    </source>
</evidence>
<evidence type="ECO:0000256" key="3">
    <source>
        <dbReference type="ARBA" id="ARBA00022475"/>
    </source>
</evidence>
<evidence type="ECO:0000256" key="11">
    <source>
        <dbReference type="ARBA" id="ARBA00042235"/>
    </source>
</evidence>
<comment type="subcellular location">
    <subcellularLocation>
        <location evidence="1">Cell inner membrane</location>
        <topology evidence="1">Multi-pass membrane protein</topology>
    </subcellularLocation>
</comment>
<evidence type="ECO:0000313" key="14">
    <source>
        <dbReference type="EMBL" id="UYU30718.1"/>
    </source>
</evidence>
<evidence type="ECO:0000256" key="5">
    <source>
        <dbReference type="ARBA" id="ARBA00022692"/>
    </source>
</evidence>
<dbReference type="Proteomes" id="UP001156318">
    <property type="component" value="Chromosome"/>
</dbReference>
<comment type="similarity">
    <text evidence="9">Belongs to the WzzB/Cld/Rol family.</text>
</comment>
<accession>A0ABY6JA58</accession>